<name>A0ABV1VNW0_9ACTN</name>
<dbReference type="EMBL" id="JBEPCV010000035">
    <property type="protein sequence ID" value="MER6907670.1"/>
    <property type="molecule type" value="Genomic_DNA"/>
</dbReference>
<evidence type="ECO:0000256" key="1">
    <source>
        <dbReference type="SAM" id="MobiDB-lite"/>
    </source>
</evidence>
<evidence type="ECO:0000313" key="3">
    <source>
        <dbReference type="Proteomes" id="UP001490330"/>
    </source>
</evidence>
<dbReference type="RefSeq" id="WP_350815208.1">
    <property type="nucleotide sequence ID" value="NZ_JBEPCV010000035.1"/>
</dbReference>
<comment type="caution">
    <text evidence="2">The sequence shown here is derived from an EMBL/GenBank/DDBJ whole genome shotgun (WGS) entry which is preliminary data.</text>
</comment>
<protein>
    <submittedName>
        <fullName evidence="2">Uncharacterized protein</fullName>
    </submittedName>
</protein>
<feature type="compositionally biased region" description="Basic residues" evidence="1">
    <location>
        <begin position="34"/>
        <end position="48"/>
    </location>
</feature>
<keyword evidence="3" id="KW-1185">Reference proteome</keyword>
<proteinExistence type="predicted"/>
<evidence type="ECO:0000313" key="2">
    <source>
        <dbReference type="EMBL" id="MER6907670.1"/>
    </source>
</evidence>
<feature type="region of interest" description="Disordered" evidence="1">
    <location>
        <begin position="34"/>
        <end position="55"/>
    </location>
</feature>
<reference evidence="2 3" key="1">
    <citation type="submission" date="2024-06" db="EMBL/GenBank/DDBJ databases">
        <title>The Natural Products Discovery Center: Release of the First 8490 Sequenced Strains for Exploring Actinobacteria Biosynthetic Diversity.</title>
        <authorList>
            <person name="Kalkreuter E."/>
            <person name="Kautsar S.A."/>
            <person name="Yang D."/>
            <person name="Bader C.D."/>
            <person name="Teijaro C.N."/>
            <person name="Fluegel L."/>
            <person name="Davis C.M."/>
            <person name="Simpson J.R."/>
            <person name="Lauterbach L."/>
            <person name="Steele A.D."/>
            <person name="Gui C."/>
            <person name="Meng S."/>
            <person name="Li G."/>
            <person name="Viehrig K."/>
            <person name="Ye F."/>
            <person name="Su P."/>
            <person name="Kiefer A.F."/>
            <person name="Nichols A."/>
            <person name="Cepeda A.J."/>
            <person name="Yan W."/>
            <person name="Fan B."/>
            <person name="Jiang Y."/>
            <person name="Adhikari A."/>
            <person name="Zheng C.-J."/>
            <person name="Schuster L."/>
            <person name="Cowan T.M."/>
            <person name="Smanski M.J."/>
            <person name="Chevrette M.G."/>
            <person name="De Carvalho L.P.S."/>
            <person name="Shen B."/>
        </authorList>
    </citation>
    <scope>NUCLEOTIDE SEQUENCE [LARGE SCALE GENOMIC DNA]</scope>
    <source>
        <strain evidence="2 3">NPDC000632</strain>
    </source>
</reference>
<gene>
    <name evidence="2" type="ORF">ABT322_28885</name>
</gene>
<accession>A0ABV1VNW0</accession>
<organism evidence="2 3">
    <name type="scientific">Streptomyces flaveolus</name>
    <dbReference type="NCBI Taxonomy" id="67297"/>
    <lineage>
        <taxon>Bacteria</taxon>
        <taxon>Bacillati</taxon>
        <taxon>Actinomycetota</taxon>
        <taxon>Actinomycetes</taxon>
        <taxon>Kitasatosporales</taxon>
        <taxon>Streptomycetaceae</taxon>
        <taxon>Streptomyces</taxon>
    </lineage>
</organism>
<dbReference type="Proteomes" id="UP001490330">
    <property type="component" value="Unassembled WGS sequence"/>
</dbReference>
<sequence>MLTVPEIRDLRVAALDPPAVTAARLLHWSNWRRRHQATTRRGHCRRRTPANPLDR</sequence>